<dbReference type="OrthoDB" id="3219854at2759"/>
<proteinExistence type="predicted"/>
<dbReference type="Proteomes" id="UP000383932">
    <property type="component" value="Unassembled WGS sequence"/>
</dbReference>
<comment type="caution">
    <text evidence="3">The sequence shown here is derived from an EMBL/GenBank/DDBJ whole genome shotgun (WGS) entry which is preliminary data.</text>
</comment>
<feature type="transmembrane region" description="Helical" evidence="1">
    <location>
        <begin position="54"/>
        <end position="78"/>
    </location>
</feature>
<dbReference type="EMBL" id="SSOP01000185">
    <property type="protein sequence ID" value="KAB5590242.1"/>
    <property type="molecule type" value="Genomic_DNA"/>
</dbReference>
<feature type="transmembrane region" description="Helical" evidence="1">
    <location>
        <begin position="220"/>
        <end position="244"/>
    </location>
</feature>
<feature type="transmembrane region" description="Helical" evidence="1">
    <location>
        <begin position="190"/>
        <end position="214"/>
    </location>
</feature>
<organism evidence="3 4">
    <name type="scientific">Ceratobasidium theobromae</name>
    <dbReference type="NCBI Taxonomy" id="1582974"/>
    <lineage>
        <taxon>Eukaryota</taxon>
        <taxon>Fungi</taxon>
        <taxon>Dikarya</taxon>
        <taxon>Basidiomycota</taxon>
        <taxon>Agaricomycotina</taxon>
        <taxon>Agaricomycetes</taxon>
        <taxon>Cantharellales</taxon>
        <taxon>Ceratobasidiaceae</taxon>
        <taxon>Ceratobasidium</taxon>
    </lineage>
</organism>
<sequence>MQAPQEFDEPGMELGKDAQVWQTYMKEADQMDAELVDKWNRTLDVILMSWLLNFYIHVRVIQAALFATISSAFVMESYKHLKQDPADASAQTLLIMSHTLLAMASGNKTFNTLVSAPTSPTNFTASRSAIWVNALWFLSLTLSVAVSLIAMLAKEWSFSFMSGRTGSPVVQARRRQQRWDGIINWKMQDVLMFLPSLIHLSLLLFALGLAVFLWDAHRGVAIPVIVVVIIAFCIYVACVILPFVDAYCPYGMVVSGMYADQGGIELEDSPQESKQDQVTSRALCWILKTCKTPRSIEVALQSLAAATTKLPTSLLESYNAWPQIGKLYMIRNSQYCEHDPALLLYSRALLFWGSRRNPIGHDSTSDQFEPSKIDTMLWAMQSKIETFNKGYISCGYSRVLKPVTRVEVSRLTKDVAYHCIRALRHGGGRKRPNGGQHYTGSVNHWTLIGGITDQLERHFQHSATLGVGRRLERAEYLSLFVGFSAILCCGMVYRRPSDIVPYLMRLVRAEQKDYSLELEVVIFAFAFSRHDYPTTSGSVDQLPLDPVTRAERALEVLCYYTTLRCKCYQVEALGLLHLLSQSQAYGLLADDLRAINDRFQGLSTKNARVPTLPPDFSIHSQAMDDITQHLSKHPDIFGPEFTYNVQACLRALQTTYDPRHSPAPTNNVYVFVLESLCRATSFESINTGLMLLGRFPFPQISDIGGIAGLLASRSIISQLVAILELNQPNPSLQLFAMAQLWLLNTILSRLEDAHEAARQILQTELLKCVAALGKNSQSMDEVAEGFYNRFSMHLGTQPASSHNMADVTYFYRVLGCMVEIHSTSSAPDPRMEAIEDMLAHVPQSLRESGTWILTRGDDMLVP</sequence>
<protein>
    <submittedName>
        <fullName evidence="3">Piezo-type mechanosensitive ion channel component 2</fullName>
    </submittedName>
</protein>
<evidence type="ECO:0000259" key="2">
    <source>
        <dbReference type="Pfam" id="PF20153"/>
    </source>
</evidence>
<dbReference type="InterPro" id="IPR045338">
    <property type="entry name" value="DUF6535"/>
</dbReference>
<keyword evidence="1" id="KW-0812">Transmembrane</keyword>
<dbReference type="AlphaFoldDB" id="A0A5N5QER2"/>
<evidence type="ECO:0000256" key="1">
    <source>
        <dbReference type="SAM" id="Phobius"/>
    </source>
</evidence>
<feature type="transmembrane region" description="Helical" evidence="1">
    <location>
        <begin position="130"/>
        <end position="153"/>
    </location>
</feature>
<keyword evidence="4" id="KW-1185">Reference proteome</keyword>
<reference evidence="3 4" key="1">
    <citation type="journal article" date="2019" name="Fungal Biol. Biotechnol.">
        <title>Draft genome sequence of fastidious pathogen Ceratobasidium theobromae, which causes vascular-streak dieback in Theobroma cacao.</title>
        <authorList>
            <person name="Ali S.S."/>
            <person name="Asman A."/>
            <person name="Shao J."/>
            <person name="Firmansyah A.P."/>
            <person name="Susilo A.W."/>
            <person name="Rosmana A."/>
            <person name="McMahon P."/>
            <person name="Junaid M."/>
            <person name="Guest D."/>
            <person name="Kheng T.Y."/>
            <person name="Meinhardt L.W."/>
            <person name="Bailey B.A."/>
        </authorList>
    </citation>
    <scope>NUCLEOTIDE SEQUENCE [LARGE SCALE GENOMIC DNA]</scope>
    <source>
        <strain evidence="3 4">CT2</strain>
    </source>
</reference>
<keyword evidence="1" id="KW-0472">Membrane</keyword>
<keyword evidence="1" id="KW-1133">Transmembrane helix</keyword>
<dbReference type="Pfam" id="PF20153">
    <property type="entry name" value="DUF6535"/>
    <property type="match status" value="1"/>
</dbReference>
<feature type="domain" description="DUF6535" evidence="2">
    <location>
        <begin position="21"/>
        <end position="214"/>
    </location>
</feature>
<accession>A0A5N5QER2</accession>
<gene>
    <name evidence="3" type="ORF">CTheo_6320</name>
</gene>
<name>A0A5N5QER2_9AGAM</name>
<evidence type="ECO:0000313" key="4">
    <source>
        <dbReference type="Proteomes" id="UP000383932"/>
    </source>
</evidence>
<evidence type="ECO:0000313" key="3">
    <source>
        <dbReference type="EMBL" id="KAB5590242.1"/>
    </source>
</evidence>